<dbReference type="HAMAP" id="MF_00758">
    <property type="entry name" value="UPF0301"/>
    <property type="match status" value="1"/>
</dbReference>
<dbReference type="GO" id="GO:0005829">
    <property type="term" value="C:cytosol"/>
    <property type="evidence" value="ECO:0007669"/>
    <property type="project" value="TreeGrafter"/>
</dbReference>
<organism evidence="1">
    <name type="scientific">hydrothermal vent metagenome</name>
    <dbReference type="NCBI Taxonomy" id="652676"/>
    <lineage>
        <taxon>unclassified sequences</taxon>
        <taxon>metagenomes</taxon>
        <taxon>ecological metagenomes</taxon>
    </lineage>
</organism>
<reference evidence="1" key="1">
    <citation type="submission" date="2018-06" db="EMBL/GenBank/DDBJ databases">
        <authorList>
            <person name="Zhirakovskaya E."/>
        </authorList>
    </citation>
    <scope>NUCLEOTIDE SEQUENCE</scope>
</reference>
<sequence length="183" mass="20128">MESLKGHFLISTTHMPDPRFQEQVIYLCAHTEEGAMGLVINNPNPMITLRDVLRGTDIPVADVPLLPVYMGGPVEMDAGFILFGSGSLSSYALNITSNISLSRDIRLLRDISQGRGPEHFLFMLGYAGWGMGQLETELMDNSWLTVPGDFDILFNTPDEFKWKRAAGSFGVDISIFGDVIGNA</sequence>
<dbReference type="AlphaFoldDB" id="A0A3B0V0M6"/>
<dbReference type="InterPro" id="IPR003774">
    <property type="entry name" value="AlgH-like"/>
</dbReference>
<evidence type="ECO:0000313" key="1">
    <source>
        <dbReference type="EMBL" id="VAW34440.1"/>
    </source>
</evidence>
<dbReference type="Pfam" id="PF02622">
    <property type="entry name" value="DUF179"/>
    <property type="match status" value="1"/>
</dbReference>
<dbReference type="PANTHER" id="PTHR30327:SF1">
    <property type="entry name" value="UPF0301 PROTEIN YQGE"/>
    <property type="match status" value="1"/>
</dbReference>
<accession>A0A3B0V0M6</accession>
<dbReference type="Gene3D" id="3.40.1740.10">
    <property type="entry name" value="VC0467-like"/>
    <property type="match status" value="1"/>
</dbReference>
<protein>
    <submittedName>
        <fullName evidence="1">UPF0301 protein YqgE</fullName>
    </submittedName>
</protein>
<dbReference type="PANTHER" id="PTHR30327">
    <property type="entry name" value="UNCHARACTERIZED PROTEIN YQGE"/>
    <property type="match status" value="1"/>
</dbReference>
<dbReference type="EMBL" id="UOEY01000006">
    <property type="protein sequence ID" value="VAW34440.1"/>
    <property type="molecule type" value="Genomic_DNA"/>
</dbReference>
<gene>
    <name evidence="1" type="ORF">MNBD_DELTA04-1267</name>
</gene>
<dbReference type="SUPFAM" id="SSF143456">
    <property type="entry name" value="VC0467-like"/>
    <property type="match status" value="1"/>
</dbReference>
<proteinExistence type="inferred from homology"/>
<name>A0A3B0V0M6_9ZZZZ</name>